<dbReference type="AlphaFoldDB" id="A0A0A8YUI9"/>
<reference evidence="1" key="2">
    <citation type="journal article" date="2015" name="Data Brief">
        <title>Shoot transcriptome of the giant reed, Arundo donax.</title>
        <authorList>
            <person name="Barrero R.A."/>
            <person name="Guerrero F.D."/>
            <person name="Moolhuijzen P."/>
            <person name="Goolsby J.A."/>
            <person name="Tidwell J."/>
            <person name="Bellgard S.E."/>
            <person name="Bellgard M.I."/>
        </authorList>
    </citation>
    <scope>NUCLEOTIDE SEQUENCE</scope>
    <source>
        <tissue evidence="1">Shoot tissue taken approximately 20 cm above the soil surface</tissue>
    </source>
</reference>
<evidence type="ECO:0000313" key="1">
    <source>
        <dbReference type="EMBL" id="JAD26267.1"/>
    </source>
</evidence>
<reference evidence="1" key="1">
    <citation type="submission" date="2014-09" db="EMBL/GenBank/DDBJ databases">
        <authorList>
            <person name="Magalhaes I.L.F."/>
            <person name="Oliveira U."/>
            <person name="Santos F.R."/>
            <person name="Vidigal T.H.D.A."/>
            <person name="Brescovit A.D."/>
            <person name="Santos A.J."/>
        </authorList>
    </citation>
    <scope>NUCLEOTIDE SEQUENCE</scope>
    <source>
        <tissue evidence="1">Shoot tissue taken approximately 20 cm above the soil surface</tissue>
    </source>
</reference>
<protein>
    <submittedName>
        <fullName evidence="1">Uncharacterized protein</fullName>
    </submittedName>
</protein>
<organism evidence="1">
    <name type="scientific">Arundo donax</name>
    <name type="common">Giant reed</name>
    <name type="synonym">Donax arundinaceus</name>
    <dbReference type="NCBI Taxonomy" id="35708"/>
    <lineage>
        <taxon>Eukaryota</taxon>
        <taxon>Viridiplantae</taxon>
        <taxon>Streptophyta</taxon>
        <taxon>Embryophyta</taxon>
        <taxon>Tracheophyta</taxon>
        <taxon>Spermatophyta</taxon>
        <taxon>Magnoliopsida</taxon>
        <taxon>Liliopsida</taxon>
        <taxon>Poales</taxon>
        <taxon>Poaceae</taxon>
        <taxon>PACMAD clade</taxon>
        <taxon>Arundinoideae</taxon>
        <taxon>Arundineae</taxon>
        <taxon>Arundo</taxon>
    </lineage>
</organism>
<sequence>MGSNIKKTNDSINVAKGEKLAKVHLLIPAVSTMTRTKSRAM</sequence>
<accession>A0A0A8YUI9</accession>
<dbReference type="EMBL" id="GBRH01271628">
    <property type="protein sequence ID" value="JAD26267.1"/>
    <property type="molecule type" value="Transcribed_RNA"/>
</dbReference>
<name>A0A0A8YUI9_ARUDO</name>
<proteinExistence type="predicted"/>